<evidence type="ECO:0000313" key="2">
    <source>
        <dbReference type="Proteomes" id="UP000001610"/>
    </source>
</evidence>
<reference evidence="1 2" key="1">
    <citation type="journal article" date="2011" name="Genome Biol.">
        <title>Genome sequence of the insect pathogenic fungus Cordyceps militaris, a valued traditional Chinese medicine.</title>
        <authorList>
            <person name="Zheng P."/>
            <person name="Xia Y."/>
            <person name="Xiao G."/>
            <person name="Xiong C."/>
            <person name="Hu X."/>
            <person name="Zhang S."/>
            <person name="Zheng H."/>
            <person name="Huang Y."/>
            <person name="Zhou Y."/>
            <person name="Wang S."/>
            <person name="Zhao G.P."/>
            <person name="Liu X."/>
            <person name="St Leger R.J."/>
            <person name="Wang C."/>
        </authorList>
    </citation>
    <scope>NUCLEOTIDE SEQUENCE [LARGE SCALE GENOMIC DNA]</scope>
    <source>
        <strain evidence="1 2">CM01</strain>
    </source>
</reference>
<protein>
    <submittedName>
        <fullName evidence="1">Uncharacterized protein</fullName>
    </submittedName>
</protein>
<dbReference type="AlphaFoldDB" id="G3JDU9"/>
<dbReference type="RefSeq" id="XP_006669358.1">
    <property type="nucleotide sequence ID" value="XM_006669295.1"/>
</dbReference>
<name>G3JDU9_CORMM</name>
<keyword evidence="2" id="KW-1185">Reference proteome</keyword>
<dbReference type="VEuPathDB" id="FungiDB:CCM_04147"/>
<dbReference type="InParanoid" id="G3JDU9"/>
<proteinExistence type="predicted"/>
<accession>G3JDU9</accession>
<dbReference type="EMBL" id="JH126401">
    <property type="protein sequence ID" value="EGX92774.1"/>
    <property type="molecule type" value="Genomic_DNA"/>
</dbReference>
<dbReference type="HOGENOM" id="CLU_1326319_0_0_1"/>
<evidence type="ECO:0000313" key="1">
    <source>
        <dbReference type="EMBL" id="EGX92774.1"/>
    </source>
</evidence>
<dbReference type="KEGG" id="cmt:CCM_04147"/>
<dbReference type="Proteomes" id="UP000001610">
    <property type="component" value="Unassembled WGS sequence"/>
</dbReference>
<gene>
    <name evidence="1" type="ORF">CCM_04147</name>
</gene>
<organism evidence="1 2">
    <name type="scientific">Cordyceps militaris (strain CM01)</name>
    <name type="common">Caterpillar fungus</name>
    <dbReference type="NCBI Taxonomy" id="983644"/>
    <lineage>
        <taxon>Eukaryota</taxon>
        <taxon>Fungi</taxon>
        <taxon>Dikarya</taxon>
        <taxon>Ascomycota</taxon>
        <taxon>Pezizomycotina</taxon>
        <taxon>Sordariomycetes</taxon>
        <taxon>Hypocreomycetidae</taxon>
        <taxon>Hypocreales</taxon>
        <taxon>Cordycipitaceae</taxon>
        <taxon>Cordyceps</taxon>
    </lineage>
</organism>
<dbReference type="GeneID" id="18166170"/>
<sequence length="207" mass="23402">MAKQVSGRPWLAARVTQWGQVRSGALSGKALTFILILFLDCVTLQPSTGRHRAWTYRNYNYTIDVLGDSQKKIHCGTHVIRALLRARQVAKHELQLVIKAMDPHRMIQLHSRFSPHSRQLWYRPASPIRQNSPSHSPGFRLPLPRLAVIGPGPPRGFPMWTPRRLFPLAGAEKKKRCGFDYSPVSKSPTDSLVADIFFTTRADAGRD</sequence>